<accession>A0A2P6NNN0</accession>
<dbReference type="GO" id="GO:0007015">
    <property type="term" value="P:actin filament organization"/>
    <property type="evidence" value="ECO:0007669"/>
    <property type="project" value="TreeGrafter"/>
</dbReference>
<dbReference type="InterPro" id="IPR050606">
    <property type="entry name" value="Calponin-like"/>
</dbReference>
<dbReference type="STRING" id="1890364.A0A2P6NNN0"/>
<dbReference type="SMART" id="SM00033">
    <property type="entry name" value="CH"/>
    <property type="match status" value="1"/>
</dbReference>
<dbReference type="PROSITE" id="PS50023">
    <property type="entry name" value="LIM_DOMAIN_2"/>
    <property type="match status" value="1"/>
</dbReference>
<dbReference type="PANTHER" id="PTHR47385:SF14">
    <property type="entry name" value="TRANSGELIN"/>
    <property type="match status" value="1"/>
</dbReference>
<evidence type="ECO:0000256" key="2">
    <source>
        <dbReference type="ARBA" id="ARBA00022833"/>
    </source>
</evidence>
<dbReference type="SUPFAM" id="SSF57716">
    <property type="entry name" value="Glucocorticoid receptor-like (DNA-binding domain)"/>
    <property type="match status" value="1"/>
</dbReference>
<keyword evidence="2 3" id="KW-0862">Zinc</keyword>
<dbReference type="GO" id="GO:0051015">
    <property type="term" value="F:actin filament binding"/>
    <property type="evidence" value="ECO:0007669"/>
    <property type="project" value="TreeGrafter"/>
</dbReference>
<dbReference type="InParanoid" id="A0A2P6NNN0"/>
<feature type="domain" description="Calponin-homology (CH)" evidence="5">
    <location>
        <begin position="5"/>
        <end position="113"/>
    </location>
</feature>
<dbReference type="InterPro" id="IPR001781">
    <property type="entry name" value="Znf_LIM"/>
</dbReference>
<dbReference type="GO" id="GO:0046872">
    <property type="term" value="F:metal ion binding"/>
    <property type="evidence" value="ECO:0007669"/>
    <property type="project" value="UniProtKB-KW"/>
</dbReference>
<dbReference type="SMART" id="SM00132">
    <property type="entry name" value="LIM"/>
    <property type="match status" value="1"/>
</dbReference>
<keyword evidence="8" id="KW-1185">Reference proteome</keyword>
<dbReference type="Gene3D" id="1.10.418.10">
    <property type="entry name" value="Calponin-like domain"/>
    <property type="match status" value="1"/>
</dbReference>
<dbReference type="OrthoDB" id="21360at2759"/>
<feature type="domain" description="LIM zinc-binding" evidence="6">
    <location>
        <begin position="184"/>
        <end position="243"/>
    </location>
</feature>
<dbReference type="Pfam" id="PF00307">
    <property type="entry name" value="CH"/>
    <property type="match status" value="1"/>
</dbReference>
<evidence type="ECO:0000313" key="7">
    <source>
        <dbReference type="EMBL" id="PRP85563.1"/>
    </source>
</evidence>
<protein>
    <submittedName>
        <fullName evidence="7">Uncharacterized protein</fullName>
    </submittedName>
</protein>
<dbReference type="PRINTS" id="PR00888">
    <property type="entry name" value="SM22CALPONIN"/>
</dbReference>
<dbReference type="PANTHER" id="PTHR47385">
    <property type="entry name" value="CALPONIN"/>
    <property type="match status" value="1"/>
</dbReference>
<dbReference type="InterPro" id="IPR003096">
    <property type="entry name" value="SM22_calponin"/>
</dbReference>
<dbReference type="CDD" id="cd08368">
    <property type="entry name" value="LIM"/>
    <property type="match status" value="1"/>
</dbReference>
<evidence type="ECO:0000259" key="6">
    <source>
        <dbReference type="PROSITE" id="PS50023"/>
    </source>
</evidence>
<evidence type="ECO:0000256" key="1">
    <source>
        <dbReference type="ARBA" id="ARBA00022723"/>
    </source>
</evidence>
<dbReference type="Gene3D" id="2.10.110.10">
    <property type="entry name" value="Cysteine Rich Protein"/>
    <property type="match status" value="1"/>
</dbReference>
<feature type="compositionally biased region" description="Basic and acidic residues" evidence="4">
    <location>
        <begin position="156"/>
        <end position="167"/>
    </location>
</feature>
<reference evidence="7 8" key="1">
    <citation type="journal article" date="2018" name="Genome Biol. Evol.">
        <title>Multiple Roots of Fruiting Body Formation in Amoebozoa.</title>
        <authorList>
            <person name="Hillmann F."/>
            <person name="Forbes G."/>
            <person name="Novohradska S."/>
            <person name="Ferling I."/>
            <person name="Riege K."/>
            <person name="Groth M."/>
            <person name="Westermann M."/>
            <person name="Marz M."/>
            <person name="Spaller T."/>
            <person name="Winckler T."/>
            <person name="Schaap P."/>
            <person name="Glockner G."/>
        </authorList>
    </citation>
    <scope>NUCLEOTIDE SEQUENCE [LARGE SCALE GENOMIC DNA]</scope>
    <source>
        <strain evidence="7 8">Jena</strain>
    </source>
</reference>
<keyword evidence="3" id="KW-0440">LIM domain</keyword>
<dbReference type="SUPFAM" id="SSF47576">
    <property type="entry name" value="Calponin-homology domain, CH-domain"/>
    <property type="match status" value="1"/>
</dbReference>
<feature type="region of interest" description="Disordered" evidence="4">
    <location>
        <begin position="132"/>
        <end position="167"/>
    </location>
</feature>
<evidence type="ECO:0000313" key="8">
    <source>
        <dbReference type="Proteomes" id="UP000241769"/>
    </source>
</evidence>
<dbReference type="EMBL" id="MDYQ01000043">
    <property type="protein sequence ID" value="PRP85563.1"/>
    <property type="molecule type" value="Genomic_DNA"/>
</dbReference>
<feature type="compositionally biased region" description="Polar residues" evidence="4">
    <location>
        <begin position="132"/>
        <end position="141"/>
    </location>
</feature>
<gene>
    <name evidence="7" type="ORF">PROFUN_06795</name>
</gene>
<proteinExistence type="predicted"/>
<comment type="caution">
    <text evidence="7">The sequence shown here is derived from an EMBL/GenBank/DDBJ whole genome shotgun (WGS) entry which is preliminary data.</text>
</comment>
<dbReference type="GO" id="GO:0015629">
    <property type="term" value="C:actin cytoskeleton"/>
    <property type="evidence" value="ECO:0007669"/>
    <property type="project" value="TreeGrafter"/>
</dbReference>
<dbReference type="PROSITE" id="PS50021">
    <property type="entry name" value="CH"/>
    <property type="match status" value="1"/>
</dbReference>
<dbReference type="PROSITE" id="PS00478">
    <property type="entry name" value="LIM_DOMAIN_1"/>
    <property type="match status" value="1"/>
</dbReference>
<dbReference type="InterPro" id="IPR036872">
    <property type="entry name" value="CH_dom_sf"/>
</dbReference>
<sequence>MTSTDVRVKEAHQFITSVTGQNFAGGSLDELQESLKSGVILCKLVNTLKPGTIANVNTSNMAFKQMENVAAYIDATRKLGVHDKDTFVTVDLFEGKNMSQVVQNIVSLKRATGHGFDKQKDVASDNAKLNLLSPTASTNHDQTTDAKAGSQLNSSEEQKFGSKQDVKRTGEALVSGRQENKTAMTCGVCTKYITSGSVDALGRTWHPNCFTCKKCGVKLSTTKYYDHEKHPYCERCILIVKPHNIRGNVVDKGFSLAK</sequence>
<organism evidence="7 8">
    <name type="scientific">Planoprotostelium fungivorum</name>
    <dbReference type="NCBI Taxonomy" id="1890364"/>
    <lineage>
        <taxon>Eukaryota</taxon>
        <taxon>Amoebozoa</taxon>
        <taxon>Evosea</taxon>
        <taxon>Variosea</taxon>
        <taxon>Cavosteliida</taxon>
        <taxon>Cavosteliaceae</taxon>
        <taxon>Planoprotostelium</taxon>
    </lineage>
</organism>
<dbReference type="InterPro" id="IPR001715">
    <property type="entry name" value="CH_dom"/>
</dbReference>
<evidence type="ECO:0000256" key="4">
    <source>
        <dbReference type="SAM" id="MobiDB-lite"/>
    </source>
</evidence>
<dbReference type="AlphaFoldDB" id="A0A2P6NNN0"/>
<evidence type="ECO:0000256" key="3">
    <source>
        <dbReference type="PROSITE-ProRule" id="PRU00125"/>
    </source>
</evidence>
<evidence type="ECO:0000259" key="5">
    <source>
        <dbReference type="PROSITE" id="PS50021"/>
    </source>
</evidence>
<keyword evidence="1 3" id="KW-0479">Metal-binding</keyword>
<dbReference type="Proteomes" id="UP000241769">
    <property type="component" value="Unassembled WGS sequence"/>
</dbReference>
<dbReference type="Pfam" id="PF00412">
    <property type="entry name" value="LIM"/>
    <property type="match status" value="1"/>
</dbReference>
<name>A0A2P6NNN0_9EUKA</name>